<dbReference type="OMA" id="YMKFILH"/>
<dbReference type="InterPro" id="IPR012967">
    <property type="entry name" value="COMT_dimerisation"/>
</dbReference>
<dbReference type="GO" id="GO:0044550">
    <property type="term" value="P:secondary metabolite biosynthetic process"/>
    <property type="evidence" value="ECO:0007669"/>
    <property type="project" value="UniProtKB-ARBA"/>
</dbReference>
<sequence>MSSNSCHANGVSQKPFDGLIRQVAQAADAFQDTHNEADRLAALQAAQRLVEVFQKPQDAVYNLAYSPTQVMCVRIAMDLGIFSTLSERNGPVTLEDLAATKGADLVLTERVLRILAGIGYVAEHDVRVYIPTKMTRQMTDRLSGAVVRFIFDIGMPTLAKVPEFLRMTNFRNPSGALNGALQYAEKTEMSLWDWVPTKPGFLDVCNTFMEADRGSRPSWLEWFPVKERIIDGFKEGESDVLLVDVAGGRGHDLIAFQSKFSGVQGRLILEDLPHVVAEATQHPKIEHISFDLFQAQPIQGARTYYMKFILHDWSDEESRLILSHLGAAMKKGYSKLIIEEFVLADKECAMLPAMWDWEMLIFCNSMERTASQWTKMLDSAGFRIVKFWAPPGDGQSIIEAELKESAEDMTSARSSHITGKLIKL</sequence>
<keyword evidence="1" id="KW-0489">Methyltransferase</keyword>
<organism evidence="6 7">
    <name type="scientific">Aspergillus tubingensis (strain CBS 134.48)</name>
    <dbReference type="NCBI Taxonomy" id="767770"/>
    <lineage>
        <taxon>Eukaryota</taxon>
        <taxon>Fungi</taxon>
        <taxon>Dikarya</taxon>
        <taxon>Ascomycota</taxon>
        <taxon>Pezizomycotina</taxon>
        <taxon>Eurotiomycetes</taxon>
        <taxon>Eurotiomycetidae</taxon>
        <taxon>Eurotiales</taxon>
        <taxon>Aspergillaceae</taxon>
        <taxon>Aspergillus</taxon>
        <taxon>Aspergillus subgen. Circumdati</taxon>
    </lineage>
</organism>
<dbReference type="GO" id="GO:0032259">
    <property type="term" value="P:methylation"/>
    <property type="evidence" value="ECO:0007669"/>
    <property type="project" value="UniProtKB-KW"/>
</dbReference>
<dbReference type="GO" id="GO:0008171">
    <property type="term" value="F:O-methyltransferase activity"/>
    <property type="evidence" value="ECO:0007669"/>
    <property type="project" value="InterPro"/>
</dbReference>
<dbReference type="Gene3D" id="1.10.10.10">
    <property type="entry name" value="Winged helix-like DNA-binding domain superfamily/Winged helix DNA-binding domain"/>
    <property type="match status" value="1"/>
</dbReference>
<dbReference type="PANTHER" id="PTHR43712">
    <property type="entry name" value="PUTATIVE (AFU_ORTHOLOGUE AFUA_4G14580)-RELATED"/>
    <property type="match status" value="1"/>
</dbReference>
<evidence type="ECO:0000259" key="4">
    <source>
        <dbReference type="Pfam" id="PF00891"/>
    </source>
</evidence>
<dbReference type="AlphaFoldDB" id="A0A1L9NJA9"/>
<dbReference type="PROSITE" id="PS51683">
    <property type="entry name" value="SAM_OMT_II"/>
    <property type="match status" value="1"/>
</dbReference>
<dbReference type="InterPro" id="IPR036390">
    <property type="entry name" value="WH_DNA-bd_sf"/>
</dbReference>
<reference evidence="7" key="1">
    <citation type="journal article" date="2017" name="Genome Biol.">
        <title>Comparative genomics reveals high biological diversity and specific adaptations in the industrially and medically important fungal genus Aspergillus.</title>
        <authorList>
            <person name="de Vries R.P."/>
            <person name="Riley R."/>
            <person name="Wiebenga A."/>
            <person name="Aguilar-Osorio G."/>
            <person name="Amillis S."/>
            <person name="Uchima C.A."/>
            <person name="Anderluh G."/>
            <person name="Asadollahi M."/>
            <person name="Askin M."/>
            <person name="Barry K."/>
            <person name="Battaglia E."/>
            <person name="Bayram O."/>
            <person name="Benocci T."/>
            <person name="Braus-Stromeyer S.A."/>
            <person name="Caldana C."/>
            <person name="Canovas D."/>
            <person name="Cerqueira G.C."/>
            <person name="Chen F."/>
            <person name="Chen W."/>
            <person name="Choi C."/>
            <person name="Clum A."/>
            <person name="Dos Santos R.A."/>
            <person name="Damasio A.R."/>
            <person name="Diallinas G."/>
            <person name="Emri T."/>
            <person name="Fekete E."/>
            <person name="Flipphi M."/>
            <person name="Freyberg S."/>
            <person name="Gallo A."/>
            <person name="Gournas C."/>
            <person name="Habgood R."/>
            <person name="Hainaut M."/>
            <person name="Harispe M.L."/>
            <person name="Henrissat B."/>
            <person name="Hilden K.S."/>
            <person name="Hope R."/>
            <person name="Hossain A."/>
            <person name="Karabika E."/>
            <person name="Karaffa L."/>
            <person name="Karanyi Z."/>
            <person name="Krasevec N."/>
            <person name="Kuo A."/>
            <person name="Kusch H."/>
            <person name="LaButti K."/>
            <person name="Lagendijk E.L."/>
            <person name="Lapidus A."/>
            <person name="Levasseur A."/>
            <person name="Lindquist E."/>
            <person name="Lipzen A."/>
            <person name="Logrieco A.F."/>
            <person name="MacCabe A."/>
            <person name="Maekelae M.R."/>
            <person name="Malavazi I."/>
            <person name="Melin P."/>
            <person name="Meyer V."/>
            <person name="Mielnichuk N."/>
            <person name="Miskei M."/>
            <person name="Molnar A.P."/>
            <person name="Mule G."/>
            <person name="Ngan C.Y."/>
            <person name="Orejas M."/>
            <person name="Orosz E."/>
            <person name="Ouedraogo J.P."/>
            <person name="Overkamp K.M."/>
            <person name="Park H.-S."/>
            <person name="Perrone G."/>
            <person name="Piumi F."/>
            <person name="Punt P.J."/>
            <person name="Ram A.F."/>
            <person name="Ramon A."/>
            <person name="Rauscher S."/>
            <person name="Record E."/>
            <person name="Riano-Pachon D.M."/>
            <person name="Robert V."/>
            <person name="Roehrig J."/>
            <person name="Ruller R."/>
            <person name="Salamov A."/>
            <person name="Salih N.S."/>
            <person name="Samson R.A."/>
            <person name="Sandor E."/>
            <person name="Sanguinetti M."/>
            <person name="Schuetze T."/>
            <person name="Sepcic K."/>
            <person name="Shelest E."/>
            <person name="Sherlock G."/>
            <person name="Sophianopoulou V."/>
            <person name="Squina F.M."/>
            <person name="Sun H."/>
            <person name="Susca A."/>
            <person name="Todd R.B."/>
            <person name="Tsang A."/>
            <person name="Unkles S.E."/>
            <person name="van de Wiele N."/>
            <person name="van Rossen-Uffink D."/>
            <person name="Oliveira J.V."/>
            <person name="Vesth T.C."/>
            <person name="Visser J."/>
            <person name="Yu J.-H."/>
            <person name="Zhou M."/>
            <person name="Andersen M.R."/>
            <person name="Archer D.B."/>
            <person name="Baker S.E."/>
            <person name="Benoit I."/>
            <person name="Brakhage A.A."/>
            <person name="Braus G.H."/>
            <person name="Fischer R."/>
            <person name="Frisvad J.C."/>
            <person name="Goldman G.H."/>
            <person name="Houbraken J."/>
            <person name="Oakley B."/>
            <person name="Pocsi I."/>
            <person name="Scazzocchio C."/>
            <person name="Seiboth B."/>
            <person name="vanKuyk P.A."/>
            <person name="Wortman J."/>
            <person name="Dyer P.S."/>
            <person name="Grigoriev I.V."/>
        </authorList>
    </citation>
    <scope>NUCLEOTIDE SEQUENCE [LARGE SCALE GENOMIC DNA]</scope>
    <source>
        <strain evidence="7">CBS 134.48</strain>
    </source>
</reference>
<dbReference type="SUPFAM" id="SSF46785">
    <property type="entry name" value="Winged helix' DNA-binding domain"/>
    <property type="match status" value="1"/>
</dbReference>
<dbReference type="GO" id="GO:0046983">
    <property type="term" value="F:protein dimerization activity"/>
    <property type="evidence" value="ECO:0007669"/>
    <property type="project" value="InterPro"/>
</dbReference>
<dbReference type="Pfam" id="PF08100">
    <property type="entry name" value="Dimerisation"/>
    <property type="match status" value="1"/>
</dbReference>
<evidence type="ECO:0000259" key="5">
    <source>
        <dbReference type="Pfam" id="PF08100"/>
    </source>
</evidence>
<gene>
    <name evidence="6" type="ORF">ASPTUDRAFT_205353</name>
</gene>
<dbReference type="Pfam" id="PF00891">
    <property type="entry name" value="Methyltransf_2"/>
    <property type="match status" value="1"/>
</dbReference>
<dbReference type="SUPFAM" id="SSF53335">
    <property type="entry name" value="S-adenosyl-L-methionine-dependent methyltransferases"/>
    <property type="match status" value="1"/>
</dbReference>
<dbReference type="InterPro" id="IPR001077">
    <property type="entry name" value="COMT_C"/>
</dbReference>
<keyword evidence="7" id="KW-1185">Reference proteome</keyword>
<feature type="domain" description="O-methyltransferase C-terminal" evidence="4">
    <location>
        <begin position="241"/>
        <end position="383"/>
    </location>
</feature>
<accession>A0A1L9NJA9</accession>
<dbReference type="VEuPathDB" id="FungiDB:ASPTUDRAFT_205353"/>
<evidence type="ECO:0000256" key="3">
    <source>
        <dbReference type="ARBA" id="ARBA00022691"/>
    </source>
</evidence>
<name>A0A1L9NJA9_ASPTC</name>
<keyword evidence="2" id="KW-0808">Transferase</keyword>
<keyword evidence="3" id="KW-0949">S-adenosyl-L-methionine</keyword>
<protein>
    <submittedName>
        <fullName evidence="6">Uncharacterized protein</fullName>
    </submittedName>
</protein>
<evidence type="ECO:0000256" key="1">
    <source>
        <dbReference type="ARBA" id="ARBA00022603"/>
    </source>
</evidence>
<evidence type="ECO:0000313" key="7">
    <source>
        <dbReference type="Proteomes" id="UP000184304"/>
    </source>
</evidence>
<dbReference type="InterPro" id="IPR036388">
    <property type="entry name" value="WH-like_DNA-bd_sf"/>
</dbReference>
<evidence type="ECO:0000256" key="2">
    <source>
        <dbReference type="ARBA" id="ARBA00022679"/>
    </source>
</evidence>
<proteinExistence type="predicted"/>
<dbReference type="PANTHER" id="PTHR43712:SF1">
    <property type="entry name" value="HYPOTHETICAL O-METHYLTRANSFERASE (EUROFUNG)-RELATED"/>
    <property type="match status" value="1"/>
</dbReference>
<dbReference type="InterPro" id="IPR016461">
    <property type="entry name" value="COMT-like"/>
</dbReference>
<dbReference type="InterPro" id="IPR029063">
    <property type="entry name" value="SAM-dependent_MTases_sf"/>
</dbReference>
<dbReference type="Gene3D" id="3.40.50.150">
    <property type="entry name" value="Vaccinia Virus protein VP39"/>
    <property type="match status" value="1"/>
</dbReference>
<dbReference type="Proteomes" id="UP000184304">
    <property type="component" value="Unassembled WGS sequence"/>
</dbReference>
<feature type="domain" description="O-methyltransferase dimerisation" evidence="5">
    <location>
        <begin position="70"/>
        <end position="136"/>
    </location>
</feature>
<dbReference type="OrthoDB" id="1535081at2759"/>
<evidence type="ECO:0000313" key="6">
    <source>
        <dbReference type="EMBL" id="OJI89388.1"/>
    </source>
</evidence>
<dbReference type="EMBL" id="KV878177">
    <property type="protein sequence ID" value="OJI89388.1"/>
    <property type="molecule type" value="Genomic_DNA"/>
</dbReference>